<comment type="caution">
    <text evidence="10">The sequence shown here is derived from an EMBL/GenBank/DDBJ whole genome shotgun (WGS) entry which is preliminary data.</text>
</comment>
<evidence type="ECO:0000256" key="6">
    <source>
        <dbReference type="ARBA" id="ARBA00022801"/>
    </source>
</evidence>
<organism evidence="10 11">
    <name type="scientific">Turnera subulata</name>
    <dbReference type="NCBI Taxonomy" id="218843"/>
    <lineage>
        <taxon>Eukaryota</taxon>
        <taxon>Viridiplantae</taxon>
        <taxon>Streptophyta</taxon>
        <taxon>Embryophyta</taxon>
        <taxon>Tracheophyta</taxon>
        <taxon>Spermatophyta</taxon>
        <taxon>Magnoliopsida</taxon>
        <taxon>eudicotyledons</taxon>
        <taxon>Gunneridae</taxon>
        <taxon>Pentapetalae</taxon>
        <taxon>rosids</taxon>
        <taxon>fabids</taxon>
        <taxon>Malpighiales</taxon>
        <taxon>Passifloraceae</taxon>
        <taxon>Turnera</taxon>
    </lineage>
</organism>
<keyword evidence="8" id="KW-0964">Secreted</keyword>
<comment type="subcellular location">
    <subcellularLocation>
        <location evidence="1 8">Secreted</location>
        <location evidence="1 8">Cell wall</location>
    </subcellularLocation>
</comment>
<comment type="catalytic activity">
    <reaction evidence="8">
        <text>[(1-&gt;4)-alpha-D-galacturonosyl methyl ester](n) + n H2O = [(1-&gt;4)-alpha-D-galacturonosyl](n) + n methanol + n H(+)</text>
        <dbReference type="Rhea" id="RHEA:22380"/>
        <dbReference type="Rhea" id="RHEA-COMP:14570"/>
        <dbReference type="Rhea" id="RHEA-COMP:14573"/>
        <dbReference type="ChEBI" id="CHEBI:15377"/>
        <dbReference type="ChEBI" id="CHEBI:15378"/>
        <dbReference type="ChEBI" id="CHEBI:17790"/>
        <dbReference type="ChEBI" id="CHEBI:140522"/>
        <dbReference type="ChEBI" id="CHEBI:140523"/>
        <dbReference type="EC" id="3.1.1.11"/>
    </reaction>
</comment>
<keyword evidence="5 8" id="KW-0134">Cell wall</keyword>
<evidence type="ECO:0000256" key="2">
    <source>
        <dbReference type="ARBA" id="ARBA00005184"/>
    </source>
</evidence>
<evidence type="ECO:0000256" key="5">
    <source>
        <dbReference type="ARBA" id="ARBA00022512"/>
    </source>
</evidence>
<dbReference type="Gene3D" id="2.160.20.10">
    <property type="entry name" value="Single-stranded right-handed beta-helix, Pectin lyase-like"/>
    <property type="match status" value="1"/>
</dbReference>
<dbReference type="SUPFAM" id="SSF51126">
    <property type="entry name" value="Pectin lyase-like"/>
    <property type="match status" value="1"/>
</dbReference>
<dbReference type="NCBIfam" id="TIGR01614">
    <property type="entry name" value="PME_inhib"/>
    <property type="match status" value="1"/>
</dbReference>
<name>A0A9Q0F3H7_9ROSI</name>
<dbReference type="Proteomes" id="UP001141552">
    <property type="component" value="Unassembled WGS sequence"/>
</dbReference>
<dbReference type="GO" id="GO:0042545">
    <property type="term" value="P:cell wall modification"/>
    <property type="evidence" value="ECO:0007669"/>
    <property type="project" value="UniProtKB-UniRule"/>
</dbReference>
<proteinExistence type="inferred from homology"/>
<dbReference type="PROSITE" id="PS00800">
    <property type="entry name" value="PECTINESTERASE_1"/>
    <property type="match status" value="1"/>
</dbReference>
<comment type="similarity">
    <text evidence="3">In the N-terminal section; belongs to the PMEI family.</text>
</comment>
<evidence type="ECO:0000256" key="3">
    <source>
        <dbReference type="ARBA" id="ARBA00006027"/>
    </source>
</evidence>
<dbReference type="GO" id="GO:0004857">
    <property type="term" value="F:enzyme inhibitor activity"/>
    <property type="evidence" value="ECO:0007669"/>
    <property type="project" value="InterPro"/>
</dbReference>
<dbReference type="EMBL" id="JAKUCV010007488">
    <property type="protein sequence ID" value="KAJ4823267.1"/>
    <property type="molecule type" value="Genomic_DNA"/>
</dbReference>
<sequence>MAAASSVKEICAATDYKEMCEKVLGVVNSPDPKEYIKQAILSTEEEIKKAFKLSGDLVVKANTTSRPKMIMALEDCEELLQDAIQELQASFSMVGDSQIHTMDRRIEELQNWLSAVISYQETCKDQLGKKDSDLKTSMNNGLLDAGQLTSNALAIIGSMSKILSLFDLQIDLPFTKGRRLLTLDDEGYPHWLPEHSRRLMAKHRANVLKPNAVVAQDGSGQYKTIMAAINAYPAKSTEPYIIHVKAGVYKEYVTVGKKHLNVFMYGDGPDKTIITGSRCNRNGYKTMNSATVAILGDGFIGKDMGFENTAGPEGHQAVALRVQADKSAFTNCKMDGYQDTLYVQTHRQFYTG</sequence>
<dbReference type="Pfam" id="PF01095">
    <property type="entry name" value="Pectinesterase"/>
    <property type="match status" value="1"/>
</dbReference>
<keyword evidence="6 8" id="KW-0378">Hydrolase</keyword>
<dbReference type="FunFam" id="1.20.140.40:FF:000001">
    <property type="entry name" value="Pectinesterase"/>
    <property type="match status" value="1"/>
</dbReference>
<dbReference type="EC" id="3.1.1.11" evidence="8"/>
<dbReference type="InterPro" id="IPR000070">
    <property type="entry name" value="Pectinesterase_cat"/>
</dbReference>
<reference evidence="10" key="1">
    <citation type="submission" date="2022-02" db="EMBL/GenBank/DDBJ databases">
        <authorList>
            <person name="Henning P.M."/>
            <person name="McCubbin A.G."/>
            <person name="Shore J.S."/>
        </authorList>
    </citation>
    <scope>NUCLEOTIDE SEQUENCE</scope>
    <source>
        <strain evidence="10">F60SS</strain>
        <tissue evidence="10">Leaves</tissue>
    </source>
</reference>
<dbReference type="GO" id="GO:0030599">
    <property type="term" value="F:pectinesterase activity"/>
    <property type="evidence" value="ECO:0007669"/>
    <property type="project" value="UniProtKB-UniRule"/>
</dbReference>
<keyword evidence="11" id="KW-1185">Reference proteome</keyword>
<dbReference type="InterPro" id="IPR012334">
    <property type="entry name" value="Pectin_lyas_fold"/>
</dbReference>
<dbReference type="AlphaFoldDB" id="A0A9Q0F3H7"/>
<dbReference type="SUPFAM" id="SSF101148">
    <property type="entry name" value="Plant invertase/pectin methylesterase inhibitor"/>
    <property type="match status" value="1"/>
</dbReference>
<evidence type="ECO:0000256" key="4">
    <source>
        <dbReference type="ARBA" id="ARBA00007786"/>
    </source>
</evidence>
<evidence type="ECO:0000256" key="1">
    <source>
        <dbReference type="ARBA" id="ARBA00004191"/>
    </source>
</evidence>
<dbReference type="InterPro" id="IPR035513">
    <property type="entry name" value="Invertase/methylesterase_inhib"/>
</dbReference>
<keyword evidence="8" id="KW-0961">Cell wall biogenesis/degradation</keyword>
<dbReference type="GO" id="GO:0045490">
    <property type="term" value="P:pectin catabolic process"/>
    <property type="evidence" value="ECO:0007669"/>
    <property type="project" value="UniProtKB-UniRule"/>
</dbReference>
<dbReference type="InterPro" id="IPR018040">
    <property type="entry name" value="Pectinesterase_Tyr_AS"/>
</dbReference>
<dbReference type="CDD" id="cd15798">
    <property type="entry name" value="PMEI-like_3"/>
    <property type="match status" value="1"/>
</dbReference>
<gene>
    <name evidence="10" type="ORF">Tsubulata_028443</name>
</gene>
<accession>A0A9Q0F3H7</accession>
<feature type="domain" description="Pectinesterase inhibitor" evidence="9">
    <location>
        <begin position="2"/>
        <end position="155"/>
    </location>
</feature>
<evidence type="ECO:0000259" key="9">
    <source>
        <dbReference type="SMART" id="SM00856"/>
    </source>
</evidence>
<comment type="function">
    <text evidence="8">Acts in the modification of cell walls via demethylesterification of cell wall pectin.</text>
</comment>
<dbReference type="OrthoDB" id="2019149at2759"/>
<reference evidence="10" key="2">
    <citation type="journal article" date="2023" name="Plants (Basel)">
        <title>Annotation of the Turnera subulata (Passifloraceae) Draft Genome Reveals the S-Locus Evolved after the Divergence of Turneroideae from Passifloroideae in a Stepwise Manner.</title>
        <authorList>
            <person name="Henning P.M."/>
            <person name="Roalson E.H."/>
            <person name="Mir W."/>
            <person name="McCubbin A.G."/>
            <person name="Shore J.S."/>
        </authorList>
    </citation>
    <scope>NUCLEOTIDE SEQUENCE</scope>
    <source>
        <strain evidence="10">F60SS</strain>
    </source>
</reference>
<evidence type="ECO:0000256" key="8">
    <source>
        <dbReference type="RuleBase" id="RU000589"/>
    </source>
</evidence>
<comment type="similarity">
    <text evidence="4">In the C-terminal section; belongs to the pectinesterase family.</text>
</comment>
<comment type="pathway">
    <text evidence="2 8">Glycan metabolism; pectin degradation; 2-dehydro-3-deoxy-D-gluconate from pectin: step 1/5.</text>
</comment>
<dbReference type="Gene3D" id="1.20.140.40">
    <property type="entry name" value="Invertase/pectin methylesterase inhibitor family protein"/>
    <property type="match status" value="1"/>
</dbReference>
<dbReference type="SMART" id="SM00856">
    <property type="entry name" value="PMEI"/>
    <property type="match status" value="1"/>
</dbReference>
<evidence type="ECO:0000256" key="7">
    <source>
        <dbReference type="ARBA" id="ARBA00023085"/>
    </source>
</evidence>
<dbReference type="InterPro" id="IPR006501">
    <property type="entry name" value="Pectinesterase_inhib_dom"/>
</dbReference>
<protein>
    <recommendedName>
        <fullName evidence="8">Pectinesterase</fullName>
        <ecNumber evidence="8">3.1.1.11</ecNumber>
    </recommendedName>
</protein>
<keyword evidence="7 8" id="KW-0063">Aspartyl esterase</keyword>
<evidence type="ECO:0000313" key="11">
    <source>
        <dbReference type="Proteomes" id="UP001141552"/>
    </source>
</evidence>
<dbReference type="PANTHER" id="PTHR31707">
    <property type="entry name" value="PECTINESTERASE"/>
    <property type="match status" value="1"/>
</dbReference>
<dbReference type="InterPro" id="IPR011050">
    <property type="entry name" value="Pectin_lyase_fold/virulence"/>
</dbReference>
<dbReference type="Pfam" id="PF04043">
    <property type="entry name" value="PMEI"/>
    <property type="match status" value="1"/>
</dbReference>
<evidence type="ECO:0000313" key="10">
    <source>
        <dbReference type="EMBL" id="KAJ4823267.1"/>
    </source>
</evidence>